<proteinExistence type="predicted"/>
<feature type="compositionally biased region" description="Polar residues" evidence="1">
    <location>
        <begin position="25"/>
        <end position="41"/>
    </location>
</feature>
<dbReference type="EMBL" id="BFAA01009266">
    <property type="protein sequence ID" value="GCB78956.1"/>
    <property type="molecule type" value="Genomic_DNA"/>
</dbReference>
<protein>
    <submittedName>
        <fullName evidence="2">Uncharacterized protein</fullName>
    </submittedName>
</protein>
<dbReference type="Proteomes" id="UP000288216">
    <property type="component" value="Unassembled WGS sequence"/>
</dbReference>
<evidence type="ECO:0000313" key="3">
    <source>
        <dbReference type="Proteomes" id="UP000288216"/>
    </source>
</evidence>
<evidence type="ECO:0000256" key="1">
    <source>
        <dbReference type="SAM" id="MobiDB-lite"/>
    </source>
</evidence>
<comment type="caution">
    <text evidence="2">The sequence shown here is derived from an EMBL/GenBank/DDBJ whole genome shotgun (WGS) entry which is preliminary data.</text>
</comment>
<accession>A0A401Q0R7</accession>
<feature type="region of interest" description="Disordered" evidence="1">
    <location>
        <begin position="23"/>
        <end position="77"/>
    </location>
</feature>
<gene>
    <name evidence="2" type="ORF">scyTo_0015913</name>
</gene>
<dbReference type="AlphaFoldDB" id="A0A401Q0R7"/>
<organism evidence="2 3">
    <name type="scientific">Scyliorhinus torazame</name>
    <name type="common">Cloudy catshark</name>
    <name type="synonym">Catulus torazame</name>
    <dbReference type="NCBI Taxonomy" id="75743"/>
    <lineage>
        <taxon>Eukaryota</taxon>
        <taxon>Metazoa</taxon>
        <taxon>Chordata</taxon>
        <taxon>Craniata</taxon>
        <taxon>Vertebrata</taxon>
        <taxon>Chondrichthyes</taxon>
        <taxon>Elasmobranchii</taxon>
        <taxon>Galeomorphii</taxon>
        <taxon>Galeoidea</taxon>
        <taxon>Carcharhiniformes</taxon>
        <taxon>Scyliorhinidae</taxon>
        <taxon>Scyliorhinus</taxon>
    </lineage>
</organism>
<sequence length="99" mass="10179">METENFTSQLVKLVMKRACGGALGSHSSRTRYGSAVGSISASGPIVPGSNPTSGLGGRGRCVDNTAGQGPPCGEDGSRVTRAALQVSEFSSRERRQHSA</sequence>
<reference evidence="2 3" key="1">
    <citation type="journal article" date="2018" name="Nat. Ecol. Evol.">
        <title>Shark genomes provide insights into elasmobranch evolution and the origin of vertebrates.</title>
        <authorList>
            <person name="Hara Y"/>
            <person name="Yamaguchi K"/>
            <person name="Onimaru K"/>
            <person name="Kadota M"/>
            <person name="Koyanagi M"/>
            <person name="Keeley SD"/>
            <person name="Tatsumi K"/>
            <person name="Tanaka K"/>
            <person name="Motone F"/>
            <person name="Kageyama Y"/>
            <person name="Nozu R"/>
            <person name="Adachi N"/>
            <person name="Nishimura O"/>
            <person name="Nakagawa R"/>
            <person name="Tanegashima C"/>
            <person name="Kiyatake I"/>
            <person name="Matsumoto R"/>
            <person name="Murakumo K"/>
            <person name="Nishida K"/>
            <person name="Terakita A"/>
            <person name="Kuratani S"/>
            <person name="Sato K"/>
            <person name="Hyodo S Kuraku.S."/>
        </authorList>
    </citation>
    <scope>NUCLEOTIDE SEQUENCE [LARGE SCALE GENOMIC DNA]</scope>
</reference>
<evidence type="ECO:0000313" key="2">
    <source>
        <dbReference type="EMBL" id="GCB78956.1"/>
    </source>
</evidence>
<keyword evidence="3" id="KW-1185">Reference proteome</keyword>
<name>A0A401Q0R7_SCYTO</name>